<proteinExistence type="predicted"/>
<sequence>MVNLGNLIRLVNSSIDVFAMFDSPNDGRCGNASIRYSKKM</sequence>
<dbReference type="Proteomes" id="UP000001812">
    <property type="component" value="Chromosome II"/>
</dbReference>
<evidence type="ECO:0000313" key="1">
    <source>
        <dbReference type="EMBL" id="EET04641.1"/>
    </source>
</evidence>
<protein>
    <submittedName>
        <fullName evidence="1">Uncharacterized protein</fullName>
    </submittedName>
</protein>
<gene>
    <name evidence="1" type="ORF">BURPS1710A_A0404</name>
</gene>
<reference evidence="1" key="1">
    <citation type="submission" date="2009-05" db="EMBL/GenBank/DDBJ databases">
        <authorList>
            <person name="Harkins D.M."/>
            <person name="DeShazer D."/>
            <person name="Woods D.E."/>
            <person name="Brinkac L.M."/>
            <person name="Brown K.A."/>
            <person name="Hung G.C."/>
            <person name="Tuanyok A."/>
            <person name="Zhang B."/>
            <person name="Nierman W.C."/>
        </authorList>
    </citation>
    <scope>NUCLEOTIDE SEQUENCE [LARGE SCALE GENOMIC DNA]</scope>
    <source>
        <strain evidence="1">1710a</strain>
    </source>
</reference>
<accession>A0A0E1VX96</accession>
<dbReference type="AlphaFoldDB" id="A0A0E1VX96"/>
<name>A0A0E1VX96_BURPE</name>
<dbReference type="EMBL" id="CM000833">
    <property type="protein sequence ID" value="EET04641.1"/>
    <property type="molecule type" value="Genomic_DNA"/>
</dbReference>
<dbReference type="HOGENOM" id="CLU_3286313_0_0_4"/>
<organism evidence="1">
    <name type="scientific">Burkholderia pseudomallei 1710a</name>
    <dbReference type="NCBI Taxonomy" id="320371"/>
    <lineage>
        <taxon>Bacteria</taxon>
        <taxon>Pseudomonadati</taxon>
        <taxon>Pseudomonadota</taxon>
        <taxon>Betaproteobacteria</taxon>
        <taxon>Burkholderiales</taxon>
        <taxon>Burkholderiaceae</taxon>
        <taxon>Burkholderia</taxon>
        <taxon>pseudomallei group</taxon>
    </lineage>
</organism>